<evidence type="ECO:0000313" key="2">
    <source>
        <dbReference type="EMBL" id="CCF46711.1"/>
    </source>
</evidence>
<reference evidence="3" key="1">
    <citation type="journal article" date="2012" name="Nat. Genet.">
        <title>Lifestyle transitions in plant pathogenic Colletotrichum fungi deciphered by genome and transcriptome analyses.</title>
        <authorList>
            <person name="O'Connell R.J."/>
            <person name="Thon M.R."/>
            <person name="Hacquard S."/>
            <person name="Amyotte S.G."/>
            <person name="Kleemann J."/>
            <person name="Torres M.F."/>
            <person name="Damm U."/>
            <person name="Buiate E.A."/>
            <person name="Epstein L."/>
            <person name="Alkan N."/>
            <person name="Altmueller J."/>
            <person name="Alvarado-Balderrama L."/>
            <person name="Bauser C.A."/>
            <person name="Becker C."/>
            <person name="Birren B.W."/>
            <person name="Chen Z."/>
            <person name="Choi J."/>
            <person name="Crouch J.A."/>
            <person name="Duvick J.P."/>
            <person name="Farman M.A."/>
            <person name="Gan P."/>
            <person name="Heiman D."/>
            <person name="Henrissat B."/>
            <person name="Howard R.J."/>
            <person name="Kabbage M."/>
            <person name="Koch C."/>
            <person name="Kracher B."/>
            <person name="Kubo Y."/>
            <person name="Law A.D."/>
            <person name="Lebrun M.-H."/>
            <person name="Lee Y.-H."/>
            <person name="Miyara I."/>
            <person name="Moore N."/>
            <person name="Neumann U."/>
            <person name="Nordstroem K."/>
            <person name="Panaccione D.G."/>
            <person name="Panstruga R."/>
            <person name="Place M."/>
            <person name="Proctor R.H."/>
            <person name="Prusky D."/>
            <person name="Rech G."/>
            <person name="Reinhardt R."/>
            <person name="Rollins J.A."/>
            <person name="Rounsley S."/>
            <person name="Schardl C.L."/>
            <person name="Schwartz D.C."/>
            <person name="Shenoy N."/>
            <person name="Shirasu K."/>
            <person name="Sikhakolli U.R."/>
            <person name="Stueber K."/>
            <person name="Sukno S.A."/>
            <person name="Sweigard J.A."/>
            <person name="Takano Y."/>
            <person name="Takahara H."/>
            <person name="Trail F."/>
            <person name="van der Does H.C."/>
            <person name="Voll L.M."/>
            <person name="Will I."/>
            <person name="Young S."/>
            <person name="Zeng Q."/>
            <person name="Zhang J."/>
            <person name="Zhou S."/>
            <person name="Dickman M.B."/>
            <person name="Schulze-Lefert P."/>
            <person name="Ver Loren van Themaat E."/>
            <person name="Ma L.-J."/>
            <person name="Vaillancourt L.J."/>
        </authorList>
    </citation>
    <scope>NUCLEOTIDE SEQUENCE [LARGE SCALE GENOMIC DNA]</scope>
    <source>
        <strain evidence="3">IMI 349063</strain>
    </source>
</reference>
<name>H1W2J8_COLHI</name>
<feature type="region of interest" description="Disordered" evidence="1">
    <location>
        <begin position="58"/>
        <end position="80"/>
    </location>
</feature>
<feature type="compositionally biased region" description="Basic and acidic residues" evidence="1">
    <location>
        <begin position="68"/>
        <end position="80"/>
    </location>
</feature>
<dbReference type="VEuPathDB" id="FungiDB:CH63R_07084"/>
<accession>H1W2J8</accession>
<dbReference type="Proteomes" id="UP000007174">
    <property type="component" value="Unassembled WGS sequence"/>
</dbReference>
<organism evidence="2 3">
    <name type="scientific">Colletotrichum higginsianum (strain IMI 349063)</name>
    <name type="common">Crucifer anthracnose fungus</name>
    <dbReference type="NCBI Taxonomy" id="759273"/>
    <lineage>
        <taxon>Eukaryota</taxon>
        <taxon>Fungi</taxon>
        <taxon>Dikarya</taxon>
        <taxon>Ascomycota</taxon>
        <taxon>Pezizomycotina</taxon>
        <taxon>Sordariomycetes</taxon>
        <taxon>Hypocreomycetidae</taxon>
        <taxon>Glomerellales</taxon>
        <taxon>Glomerellaceae</taxon>
        <taxon>Colletotrichum</taxon>
        <taxon>Colletotrichum destructivum species complex</taxon>
    </lineage>
</organism>
<protein>
    <submittedName>
        <fullName evidence="2">Uncharacterized protein</fullName>
    </submittedName>
</protein>
<dbReference type="HOGENOM" id="CLU_2589631_0_0_1"/>
<gene>
    <name evidence="2" type="ORF">CH063_15381</name>
</gene>
<proteinExistence type="predicted"/>
<sequence>MNIRPADFFTANPALDVPSTRNTASVIVPCCGQQKTDSGNGADGDDGDGQRVQRAALTHLQGPGPDIPAREAGAHVEGRG</sequence>
<dbReference type="STRING" id="759273.H1W2J8"/>
<evidence type="ECO:0000313" key="3">
    <source>
        <dbReference type="Proteomes" id="UP000007174"/>
    </source>
</evidence>
<dbReference type="EMBL" id="CACQ02008980">
    <property type="protein sequence ID" value="CCF46711.1"/>
    <property type="molecule type" value="Genomic_DNA"/>
</dbReference>
<evidence type="ECO:0000256" key="1">
    <source>
        <dbReference type="SAM" id="MobiDB-lite"/>
    </source>
</evidence>
<dbReference type="AlphaFoldDB" id="H1W2J8"/>